<comment type="similarity">
    <text evidence="1">Belongs to the GSP E family.</text>
</comment>
<dbReference type="Pfam" id="PF00437">
    <property type="entry name" value="T2SSE"/>
    <property type="match status" value="1"/>
</dbReference>
<evidence type="ECO:0000256" key="1">
    <source>
        <dbReference type="ARBA" id="ARBA00006611"/>
    </source>
</evidence>
<dbReference type="InterPro" id="IPR006321">
    <property type="entry name" value="PilT/PilU"/>
</dbReference>
<organism evidence="3 4">
    <name type="scientific">Thiohalospira halophila DSM 15071</name>
    <dbReference type="NCBI Taxonomy" id="1123397"/>
    <lineage>
        <taxon>Bacteria</taxon>
        <taxon>Pseudomonadati</taxon>
        <taxon>Pseudomonadota</taxon>
        <taxon>Gammaproteobacteria</taxon>
        <taxon>Thiohalospirales</taxon>
        <taxon>Thiohalospiraceae</taxon>
        <taxon>Thiohalospira</taxon>
    </lineage>
</organism>
<dbReference type="Proteomes" id="UP000198611">
    <property type="component" value="Unassembled WGS sequence"/>
</dbReference>
<dbReference type="InterPro" id="IPR050921">
    <property type="entry name" value="T4SS_GSP_E_ATPase"/>
</dbReference>
<evidence type="ECO:0000313" key="3">
    <source>
        <dbReference type="EMBL" id="SFD46371.1"/>
    </source>
</evidence>
<name>A0A1I1SIV8_9GAMM</name>
<dbReference type="GO" id="GO:0016887">
    <property type="term" value="F:ATP hydrolysis activity"/>
    <property type="evidence" value="ECO:0007669"/>
    <property type="project" value="InterPro"/>
</dbReference>
<dbReference type="RefSeq" id="WP_240308073.1">
    <property type="nucleotide sequence ID" value="NZ_FOMJ01000005.1"/>
</dbReference>
<dbReference type="STRING" id="1123397.SAMN05660831_01707"/>
<dbReference type="PANTHER" id="PTHR30486">
    <property type="entry name" value="TWITCHING MOTILITY PROTEIN PILT"/>
    <property type="match status" value="1"/>
</dbReference>
<dbReference type="CDD" id="cd01131">
    <property type="entry name" value="PilT"/>
    <property type="match status" value="1"/>
</dbReference>
<gene>
    <name evidence="3" type="ORF">SAMN05660831_01707</name>
</gene>
<dbReference type="InterPro" id="IPR001482">
    <property type="entry name" value="T2SS/T4SS_dom"/>
</dbReference>
<dbReference type="NCBIfam" id="TIGR01420">
    <property type="entry name" value="pilT_fam"/>
    <property type="match status" value="1"/>
</dbReference>
<evidence type="ECO:0000259" key="2">
    <source>
        <dbReference type="Pfam" id="PF00437"/>
    </source>
</evidence>
<dbReference type="PANTHER" id="PTHR30486:SF12">
    <property type="entry name" value="TYPE IV PILUS ATPASE PILU"/>
    <property type="match status" value="1"/>
</dbReference>
<dbReference type="SUPFAM" id="SSF52540">
    <property type="entry name" value="P-loop containing nucleoside triphosphate hydrolases"/>
    <property type="match status" value="1"/>
</dbReference>
<evidence type="ECO:0000313" key="4">
    <source>
        <dbReference type="Proteomes" id="UP000198611"/>
    </source>
</evidence>
<protein>
    <submittedName>
        <fullName evidence="3">Twitching motility protein PilU</fullName>
    </submittedName>
</protein>
<dbReference type="Gene3D" id="3.30.450.90">
    <property type="match status" value="1"/>
</dbReference>
<dbReference type="Gene3D" id="3.40.50.300">
    <property type="entry name" value="P-loop containing nucleotide triphosphate hydrolases"/>
    <property type="match status" value="1"/>
</dbReference>
<keyword evidence="4" id="KW-1185">Reference proteome</keyword>
<accession>A0A1I1SIV8</accession>
<dbReference type="EMBL" id="FOMJ01000005">
    <property type="protein sequence ID" value="SFD46371.1"/>
    <property type="molecule type" value="Genomic_DNA"/>
</dbReference>
<reference evidence="3 4" key="1">
    <citation type="submission" date="2016-10" db="EMBL/GenBank/DDBJ databases">
        <authorList>
            <person name="de Groot N.N."/>
        </authorList>
    </citation>
    <scope>NUCLEOTIDE SEQUENCE [LARGE SCALE GENOMIC DNA]</scope>
    <source>
        <strain evidence="3 4">HL3</strain>
    </source>
</reference>
<dbReference type="AlphaFoldDB" id="A0A1I1SIV8"/>
<sequence>MKPLGDLDPILKLMVRRQASDLFVTAGLPPSLRIQGTIHALSREALSPEGTRETVRATMTEAQQREFDIEGEANFALSRSGIGRFRVSAFRQRGQAGMVVRRIESKVPTLEELGLPPVVADWCGRRRGLVLVVGGAGSGKSTTLAAMVEHRNQNGRGHILTVEDPIEYMHRHGASVVTQREVGLDTDDYPTALRNALRQSPDVVVIGEIRSPEVMDYALGFAETGHLCLATLHATTADQALERILNFFPEKRHRQVRMDLAMHLHAVLAQQLVPTRDEQGRVPATEALVRSPRVEDLIRRGHFDELKEVMARLNQEGMHTFDQSLLELQRAETITAKMALAHADSPHDLRLSMRLEGGDESLGEGLEVDGEPE</sequence>
<feature type="domain" description="Bacterial type II secretion system protein E" evidence="2">
    <location>
        <begin position="7"/>
        <end position="282"/>
    </location>
</feature>
<dbReference type="InterPro" id="IPR027417">
    <property type="entry name" value="P-loop_NTPase"/>
</dbReference>
<proteinExistence type="inferred from homology"/>
<dbReference type="GO" id="GO:0005524">
    <property type="term" value="F:ATP binding"/>
    <property type="evidence" value="ECO:0007669"/>
    <property type="project" value="InterPro"/>
</dbReference>